<reference evidence="2 3" key="1">
    <citation type="submission" date="2020-02" db="EMBL/GenBank/DDBJ databases">
        <authorList>
            <person name="Chen W.-M."/>
        </authorList>
    </citation>
    <scope>NUCLEOTIDE SEQUENCE [LARGE SCALE GENOMIC DNA]</scope>
    <source>
        <strain evidence="2 3">KMS-5</strain>
    </source>
</reference>
<dbReference type="EMBL" id="JAAIVJ010000005">
    <property type="protein sequence ID" value="NEY90628.1"/>
    <property type="molecule type" value="Genomic_DNA"/>
</dbReference>
<dbReference type="PANTHER" id="PTHR43245:SF55">
    <property type="entry name" value="NAD(P)-BINDING DOMAIN-CONTAINING PROTEIN"/>
    <property type="match status" value="1"/>
</dbReference>
<dbReference type="PROSITE" id="PS50206">
    <property type="entry name" value="RHODANESE_3"/>
    <property type="match status" value="1"/>
</dbReference>
<dbReference type="CDD" id="cd08946">
    <property type="entry name" value="SDR_e"/>
    <property type="match status" value="1"/>
</dbReference>
<dbReference type="PANTHER" id="PTHR43245">
    <property type="entry name" value="BIFUNCTIONAL POLYMYXIN RESISTANCE PROTEIN ARNA"/>
    <property type="match status" value="1"/>
</dbReference>
<gene>
    <name evidence="2" type="ORF">G4Z14_10000</name>
</gene>
<dbReference type="AlphaFoldDB" id="A0A6M0QT50"/>
<evidence type="ECO:0000259" key="1">
    <source>
        <dbReference type="PROSITE" id="PS50206"/>
    </source>
</evidence>
<feature type="domain" description="Rhodanese" evidence="1">
    <location>
        <begin position="2"/>
        <end position="42"/>
    </location>
</feature>
<evidence type="ECO:0000313" key="3">
    <source>
        <dbReference type="Proteomes" id="UP000477782"/>
    </source>
</evidence>
<name>A0A6M0QT50_9RHOB</name>
<proteinExistence type="predicted"/>
<organism evidence="2 3">
    <name type="scientific">Tabrizicola oligotrophica</name>
    <dbReference type="NCBI Taxonomy" id="2710650"/>
    <lineage>
        <taxon>Bacteria</taxon>
        <taxon>Pseudomonadati</taxon>
        <taxon>Pseudomonadota</taxon>
        <taxon>Alphaproteobacteria</taxon>
        <taxon>Rhodobacterales</taxon>
        <taxon>Paracoccaceae</taxon>
        <taxon>Tabrizicola</taxon>
    </lineage>
</organism>
<evidence type="ECO:0000313" key="2">
    <source>
        <dbReference type="EMBL" id="NEY90628.1"/>
    </source>
</evidence>
<keyword evidence="3" id="KW-1185">Reference proteome</keyword>
<comment type="caution">
    <text evidence="2">The sequence shown here is derived from an EMBL/GenBank/DDBJ whole genome shotgun (WGS) entry which is preliminary data.</text>
</comment>
<dbReference type="RefSeq" id="WP_164625286.1">
    <property type="nucleotide sequence ID" value="NZ_JAAIVJ010000005.1"/>
</dbReference>
<dbReference type="InterPro" id="IPR001509">
    <property type="entry name" value="Epimerase_deHydtase"/>
</dbReference>
<dbReference type="SUPFAM" id="SSF51735">
    <property type="entry name" value="NAD(P)-binding Rossmann-fold domains"/>
    <property type="match status" value="1"/>
</dbReference>
<protein>
    <submittedName>
        <fullName evidence="2">NAD(P)-dependent oxidoreductase</fullName>
    </submittedName>
</protein>
<dbReference type="InterPro" id="IPR036291">
    <property type="entry name" value="NAD(P)-bd_dom_sf"/>
</dbReference>
<dbReference type="InterPro" id="IPR050177">
    <property type="entry name" value="Lipid_A_modif_metabolic_enz"/>
</dbReference>
<dbReference type="Pfam" id="PF01370">
    <property type="entry name" value="Epimerase"/>
    <property type="match status" value="1"/>
</dbReference>
<dbReference type="Proteomes" id="UP000477782">
    <property type="component" value="Unassembled WGS sequence"/>
</dbReference>
<sequence length="293" mass="32398">MKNIVVTGGSGKGGRAVCRHLVERGYTVLNVDMAASPDPVCPLLKVDLTDFGQVMDAMQWTGGKDHPFRQFRTPDAVVHFAAIPVPDTTPEELTFRSNIVSTYNVFDAALRAGVTRIVWASSETTLGLPFSPANPPAYAPVDEDHPMRPESAYSLSKDLAEEMARQMARWNPGTTFIGLRLSNVMEPQDYARFAGWQDSPRFREWNLWSYIDARDAAQAVRRSLHVDLEGAEHFIIANSNTVMTRDSADLLAEVYPGLPMRSPLAGRATMLSIDKARRVLGFAPEHDWPGPNG</sequence>
<accession>A0A6M0QT50</accession>
<dbReference type="Gene3D" id="3.40.50.720">
    <property type="entry name" value="NAD(P)-binding Rossmann-like Domain"/>
    <property type="match status" value="1"/>
</dbReference>
<dbReference type="InterPro" id="IPR001763">
    <property type="entry name" value="Rhodanese-like_dom"/>
</dbReference>